<dbReference type="RefSeq" id="XP_015700004.1">
    <property type="nucleotide sequence ID" value="XM_015845778.1"/>
</dbReference>
<protein>
    <recommendedName>
        <fullName evidence="4">Nucleolar protein Dnt1-like N-terminal domain-containing protein</fullName>
    </recommendedName>
</protein>
<reference evidence="2 3" key="1">
    <citation type="journal article" date="2011" name="PLoS Genet.">
        <title>Comparative genomic analysis of human fungal pathogens causing paracoccidioidomycosis.</title>
        <authorList>
            <person name="Desjardins C.A."/>
            <person name="Champion M.D."/>
            <person name="Holder J.W."/>
            <person name="Muszewska A."/>
            <person name="Goldberg J."/>
            <person name="Bailao A.M."/>
            <person name="Brigido M.M."/>
            <person name="Ferreira M.E."/>
            <person name="Garcia A.M."/>
            <person name="Grynberg M."/>
            <person name="Gujja S."/>
            <person name="Heiman D.I."/>
            <person name="Henn M.R."/>
            <person name="Kodira C.D."/>
            <person name="Leon-Narvaez H."/>
            <person name="Longo L.V."/>
            <person name="Ma L.J."/>
            <person name="Malavazi I."/>
            <person name="Matsuo A.L."/>
            <person name="Morais F.V."/>
            <person name="Pereira M."/>
            <person name="Rodriguez-Brito S."/>
            <person name="Sakthikumar S."/>
            <person name="Salem-Izacc S.M."/>
            <person name="Sykes S.M."/>
            <person name="Teixeira M.M."/>
            <person name="Vallejo M.C."/>
            <person name="Walter M.E."/>
            <person name="Yandava C."/>
            <person name="Young S."/>
            <person name="Zeng Q."/>
            <person name="Zucker J."/>
            <person name="Felipe M.S."/>
            <person name="Goldman G.H."/>
            <person name="Haas B.J."/>
            <person name="McEwen J.G."/>
            <person name="Nino-Vega G."/>
            <person name="Puccia R."/>
            <person name="San-Blas G."/>
            <person name="Soares C.M."/>
            <person name="Birren B.W."/>
            <person name="Cuomo C.A."/>
        </authorList>
    </citation>
    <scope>NUCLEOTIDE SEQUENCE [LARGE SCALE GENOMIC DNA]</scope>
    <source>
        <strain evidence="3">ATCC MYA-826 / Pb01</strain>
    </source>
</reference>
<evidence type="ECO:0000313" key="3">
    <source>
        <dbReference type="Proteomes" id="UP000002059"/>
    </source>
</evidence>
<feature type="compositionally biased region" description="Basic and acidic residues" evidence="1">
    <location>
        <begin position="988"/>
        <end position="1015"/>
    </location>
</feature>
<feature type="compositionally biased region" description="Basic and acidic residues" evidence="1">
    <location>
        <begin position="196"/>
        <end position="207"/>
    </location>
</feature>
<feature type="region of interest" description="Disordered" evidence="1">
    <location>
        <begin position="1074"/>
        <end position="1111"/>
    </location>
</feature>
<sequence length="1179" mass="127887">MVLLRLTVKIFPGEQLIQQRSTSFGDGEDSDEDPHNTISFLMVLPQPEQVTLRQLAQMIQMKWRQLQPNADPLEIKKLVDDEHENDALASDLTVADVFVDHGKALADGLDQRGAIRVIQMPGRGQRLSSVVQDWTAYPRQLARANPTKRLPPVPLFPASPTSASGAGLITAESVSGPSRHSSHPRESDIYCLSTERHNEPSNKRDNHTMPSPVLVEDSQKQSRRHIKGKSRALPGDDNVERREVRESVAPAQANSMDTMATLEGAVEIALAAQRAALPLSRQPSPPNVVVFTKHSMTPHPSLRSNSKLRSAGAKPDKPKATLPKRNREETEDDIYLIPSTDVESEKPTKPQPAKRRSRNTISRTDQYILRLNTDAAAAAAAEKAGGEENNEIDIDSNASGDVIARQTQADDNIALDDQTTIRRGTRRSNLRGPGRKSMALELSLTPPDNLREASPVSTPETTKAPRIDIPPFVIDSDAEMIEDPRKPNNFTGGRQLNSFTAGGNKVVGGKCIEGASGVTTRADSMRTVNSAPTPVSGSAIPAKVDTPRSEPTNPIALRTDISNDSISPPSGHVIETKQITTPKKPLQKFFSVQIDRSQNQRNGISASELQRTAGRDVLDLTKDTDSNRVSLSHISPRRLPPGPGQLGLGITASPPKGAGAISTSEPAAVSDNNSTSKTHLSTTAPFPCPRNQTQTDRRSSLLEPEGTVLVDPSTPIQSALCSTQKSSPRAMSTRQSVSCSVDPKVEKAPTPASAPLVRYGSSIFPAHVTDEYVARVQLGASLKKKIENGKRQGKSEEYLRYLNNALDLSNKIHAAINLGKAHDIAKYQLKLKKIQKIIEEHPEDCSEEGHPEEENQHGKFNKSLEHATIDMGQNKSRLPTELDATSGEGSPITRRSSRINNSSKAPTDASAFGPAQQSRPSHDIPFEGGLEIAPNSPSESEDEPLGKNGEQAKVAGEKNELKRKRSKSEFKGNPSGSEHQPPHSELQSSKKDPEPDPKKKKSDTSEKGIWKKPEMNNKIVYEESVDGQSSSSDSDSDSDSGSSPIIPKARAPKGLPLPARVGVARKFITPFSKVKQKWPPGPGWLPDEQSGGENERTVGATKSGTPPCFQPVFKASQKASETNGELGVNRQRETLKSLIQRHKGSEDESSAKNASENESLPSGSRFSRLNGLFRSAGLY</sequence>
<evidence type="ECO:0000256" key="1">
    <source>
        <dbReference type="SAM" id="MobiDB-lite"/>
    </source>
</evidence>
<feature type="region of interest" description="Disordered" evidence="1">
    <location>
        <begin position="291"/>
        <end position="366"/>
    </location>
</feature>
<dbReference type="eggNOG" id="ENOG502RAM2">
    <property type="taxonomic scope" value="Eukaryota"/>
</dbReference>
<feature type="compositionally biased region" description="Polar residues" evidence="1">
    <location>
        <begin position="722"/>
        <end position="739"/>
    </location>
</feature>
<feature type="compositionally biased region" description="Polar residues" evidence="1">
    <location>
        <begin position="661"/>
        <end position="694"/>
    </location>
</feature>
<dbReference type="OMA" id="KSEDYCE"/>
<evidence type="ECO:0000313" key="2">
    <source>
        <dbReference type="EMBL" id="EEH35024.2"/>
    </source>
</evidence>
<proteinExistence type="predicted"/>
<dbReference type="Proteomes" id="UP000002059">
    <property type="component" value="Partially assembled WGS sequence"/>
</dbReference>
<dbReference type="AlphaFoldDB" id="C1H5W1"/>
<feature type="region of interest" description="Disordered" evidence="1">
    <location>
        <begin position="872"/>
        <end position="1059"/>
    </location>
</feature>
<dbReference type="HOGENOM" id="CLU_274158_0_0_1"/>
<dbReference type="EMBL" id="KN294008">
    <property type="protein sequence ID" value="EEH35024.2"/>
    <property type="molecule type" value="Genomic_DNA"/>
</dbReference>
<feature type="compositionally biased region" description="Low complexity" evidence="1">
    <location>
        <begin position="1026"/>
        <end position="1043"/>
    </location>
</feature>
<organism evidence="2 3">
    <name type="scientific">Paracoccidioides lutzii (strain ATCC MYA-826 / Pb01)</name>
    <name type="common">Paracoccidioides brasiliensis</name>
    <dbReference type="NCBI Taxonomy" id="502779"/>
    <lineage>
        <taxon>Eukaryota</taxon>
        <taxon>Fungi</taxon>
        <taxon>Dikarya</taxon>
        <taxon>Ascomycota</taxon>
        <taxon>Pezizomycotina</taxon>
        <taxon>Eurotiomycetes</taxon>
        <taxon>Eurotiomycetidae</taxon>
        <taxon>Onygenales</taxon>
        <taxon>Ajellomycetaceae</taxon>
        <taxon>Paracoccidioides</taxon>
    </lineage>
</organism>
<feature type="region of interest" description="Disordered" evidence="1">
    <location>
        <begin position="656"/>
        <end position="698"/>
    </location>
</feature>
<accession>C1H5W1</accession>
<feature type="region of interest" description="Disordered" evidence="1">
    <location>
        <begin position="1138"/>
        <end position="1179"/>
    </location>
</feature>
<name>C1H5W1_PARBA</name>
<evidence type="ECO:0008006" key="4">
    <source>
        <dbReference type="Google" id="ProtNLM"/>
    </source>
</evidence>
<feature type="region of interest" description="Disordered" evidence="1">
    <location>
        <begin position="447"/>
        <end position="467"/>
    </location>
</feature>
<dbReference type="GeneID" id="9095196"/>
<dbReference type="KEGG" id="pbl:PAAG_06071"/>
<dbReference type="VEuPathDB" id="FungiDB:PAAG_06071"/>
<gene>
    <name evidence="2" type="ORF">PAAG_06071</name>
</gene>
<dbReference type="OrthoDB" id="4227586at2759"/>
<feature type="region of interest" description="Disordered" evidence="1">
    <location>
        <begin position="527"/>
        <end position="569"/>
    </location>
</feature>
<dbReference type="STRING" id="502779.C1H5W1"/>
<feature type="compositionally biased region" description="Low complexity" evidence="1">
    <location>
        <begin position="890"/>
        <end position="903"/>
    </location>
</feature>
<feature type="region of interest" description="Disordered" evidence="1">
    <location>
        <begin position="196"/>
        <end position="248"/>
    </location>
</feature>
<feature type="compositionally biased region" description="Basic residues" evidence="1">
    <location>
        <begin position="221"/>
        <end position="230"/>
    </location>
</feature>
<keyword evidence="3" id="KW-1185">Reference proteome</keyword>
<feature type="compositionally biased region" description="Polar residues" evidence="1">
    <location>
        <begin position="527"/>
        <end position="536"/>
    </location>
</feature>
<feature type="region of interest" description="Disordered" evidence="1">
    <location>
        <begin position="722"/>
        <end position="750"/>
    </location>
</feature>